<dbReference type="Pfam" id="PF00535">
    <property type="entry name" value="Glycos_transf_2"/>
    <property type="match status" value="1"/>
</dbReference>
<accession>A0A1M5WVT8</accession>
<proteinExistence type="predicted"/>
<evidence type="ECO:0000259" key="1">
    <source>
        <dbReference type="Pfam" id="PF00535"/>
    </source>
</evidence>
<organism evidence="2 3">
    <name type="scientific">Desulfofustis glycolicus DSM 9705</name>
    <dbReference type="NCBI Taxonomy" id="1121409"/>
    <lineage>
        <taxon>Bacteria</taxon>
        <taxon>Pseudomonadati</taxon>
        <taxon>Thermodesulfobacteriota</taxon>
        <taxon>Desulfobulbia</taxon>
        <taxon>Desulfobulbales</taxon>
        <taxon>Desulfocapsaceae</taxon>
        <taxon>Desulfofustis</taxon>
    </lineage>
</organism>
<keyword evidence="2" id="KW-0808">Transferase</keyword>
<protein>
    <submittedName>
        <fullName evidence="2">Glycosyl transferase family 2</fullName>
    </submittedName>
</protein>
<dbReference type="STRING" id="1121409.SAMN02745124_02572"/>
<keyword evidence="3" id="KW-1185">Reference proteome</keyword>
<dbReference type="InterPro" id="IPR001173">
    <property type="entry name" value="Glyco_trans_2-like"/>
</dbReference>
<dbReference type="InterPro" id="IPR029044">
    <property type="entry name" value="Nucleotide-diphossugar_trans"/>
</dbReference>
<evidence type="ECO:0000313" key="3">
    <source>
        <dbReference type="Proteomes" id="UP000184139"/>
    </source>
</evidence>
<dbReference type="AlphaFoldDB" id="A0A1M5WVT8"/>
<dbReference type="Proteomes" id="UP000184139">
    <property type="component" value="Unassembled WGS sequence"/>
</dbReference>
<sequence>MGFLMSTMSSGYLLYSVTKRLLYNILQKMCTFSCALIKKRMKQSDSDKISVIIPTYNRAELLVGAVRSVLTQTLEPAEILVIDDGSTDDSEDRVAALVREGARCLRYLCQPHRGPAAARNFGLANCSFDMLAFLDSDDRWEPRKLELQARAMRSSPNTLVSHTRESWYRRGQFLNQKKRHRPPHGAIFEQCLPLCCVGMSTVMARRALFEQFGVFDETLICCEDYDFWLRVAVSQSFLLVEQPLTIKHGGRPDQVSVRYRQGMDRFRIQALAKQLVNPQMSTSQRLHLGHELVKKCRIYGRGCGKHDKPEEERHYLRLADWGAALAGLSGQEGV</sequence>
<dbReference type="PANTHER" id="PTHR22916:SF3">
    <property type="entry name" value="UDP-GLCNAC:BETAGAL BETA-1,3-N-ACETYLGLUCOSAMINYLTRANSFERASE-LIKE PROTEIN 1"/>
    <property type="match status" value="1"/>
</dbReference>
<name>A0A1M5WVT8_9BACT</name>
<dbReference type="Gene3D" id="3.90.550.10">
    <property type="entry name" value="Spore Coat Polysaccharide Biosynthesis Protein SpsA, Chain A"/>
    <property type="match status" value="1"/>
</dbReference>
<evidence type="ECO:0000313" key="2">
    <source>
        <dbReference type="EMBL" id="SHH91775.1"/>
    </source>
</evidence>
<dbReference type="GO" id="GO:0016758">
    <property type="term" value="F:hexosyltransferase activity"/>
    <property type="evidence" value="ECO:0007669"/>
    <property type="project" value="UniProtKB-ARBA"/>
</dbReference>
<dbReference type="PANTHER" id="PTHR22916">
    <property type="entry name" value="GLYCOSYLTRANSFERASE"/>
    <property type="match status" value="1"/>
</dbReference>
<feature type="domain" description="Glycosyltransferase 2-like" evidence="1">
    <location>
        <begin position="50"/>
        <end position="191"/>
    </location>
</feature>
<reference evidence="2 3" key="1">
    <citation type="submission" date="2016-11" db="EMBL/GenBank/DDBJ databases">
        <authorList>
            <person name="Jaros S."/>
            <person name="Januszkiewicz K."/>
            <person name="Wedrychowicz H."/>
        </authorList>
    </citation>
    <scope>NUCLEOTIDE SEQUENCE [LARGE SCALE GENOMIC DNA]</scope>
    <source>
        <strain evidence="2 3">DSM 9705</strain>
    </source>
</reference>
<gene>
    <name evidence="2" type="ORF">SAMN02745124_02572</name>
</gene>
<dbReference type="SUPFAM" id="SSF53448">
    <property type="entry name" value="Nucleotide-diphospho-sugar transferases"/>
    <property type="match status" value="1"/>
</dbReference>
<dbReference type="CDD" id="cd00761">
    <property type="entry name" value="Glyco_tranf_GTA_type"/>
    <property type="match status" value="1"/>
</dbReference>
<dbReference type="EMBL" id="FQXS01000015">
    <property type="protein sequence ID" value="SHH91775.1"/>
    <property type="molecule type" value="Genomic_DNA"/>
</dbReference>